<dbReference type="InterPro" id="IPR006680">
    <property type="entry name" value="Amidohydro-rel"/>
</dbReference>
<dbReference type="SUPFAM" id="SSF51556">
    <property type="entry name" value="Metallo-dependent hydrolases"/>
    <property type="match status" value="1"/>
</dbReference>
<dbReference type="Gene3D" id="3.20.20.140">
    <property type="entry name" value="Metal-dependent hydrolases"/>
    <property type="match status" value="1"/>
</dbReference>
<name>A0A5P6PJL0_9BRAD</name>
<geneLocation type="plasmid" evidence="3">
    <name>pbbpl7hg1</name>
</geneLocation>
<keyword evidence="2" id="KW-0614">Plasmid</keyword>
<dbReference type="InterPro" id="IPR052358">
    <property type="entry name" value="Aro_Compnd_Degr_Hydrolases"/>
</dbReference>
<dbReference type="OrthoDB" id="9787654at2"/>
<dbReference type="PANTHER" id="PTHR35563">
    <property type="entry name" value="BARREL METAL-DEPENDENT HYDROLASE, PUTATIVE (AFU_ORTHOLOGUE AFUA_1G16240)-RELATED"/>
    <property type="match status" value="1"/>
</dbReference>
<accession>A0A5P6PJL0</accession>
<protein>
    <submittedName>
        <fullName evidence="2">Amidohydrolase family protein</fullName>
    </submittedName>
</protein>
<dbReference type="Proteomes" id="UP000325641">
    <property type="component" value="Plasmid pBbPL7HG1"/>
</dbReference>
<dbReference type="AlphaFoldDB" id="A0A5P6PJL0"/>
<dbReference type="Pfam" id="PF04909">
    <property type="entry name" value="Amidohydro_2"/>
    <property type="match status" value="1"/>
</dbReference>
<organism evidence="2 3">
    <name type="scientific">Bradyrhizobium betae</name>
    <dbReference type="NCBI Taxonomy" id="244734"/>
    <lineage>
        <taxon>Bacteria</taxon>
        <taxon>Pseudomonadati</taxon>
        <taxon>Pseudomonadota</taxon>
        <taxon>Alphaproteobacteria</taxon>
        <taxon>Hyphomicrobiales</taxon>
        <taxon>Nitrobacteraceae</taxon>
        <taxon>Bradyrhizobium</taxon>
    </lineage>
</organism>
<dbReference type="GO" id="GO:0016787">
    <property type="term" value="F:hydrolase activity"/>
    <property type="evidence" value="ECO:0007669"/>
    <property type="project" value="UniProtKB-KW"/>
</dbReference>
<gene>
    <name evidence="2" type="ORF">F8237_35230</name>
</gene>
<dbReference type="EMBL" id="CP044544">
    <property type="protein sequence ID" value="QFI77563.1"/>
    <property type="molecule type" value="Genomic_DNA"/>
</dbReference>
<keyword evidence="2" id="KW-0378">Hydrolase</keyword>
<dbReference type="InterPro" id="IPR032466">
    <property type="entry name" value="Metal_Hydrolase"/>
</dbReference>
<feature type="domain" description="Amidohydrolase-related" evidence="1">
    <location>
        <begin position="129"/>
        <end position="394"/>
    </location>
</feature>
<dbReference type="KEGG" id="bbet:F8237_35230"/>
<evidence type="ECO:0000259" key="1">
    <source>
        <dbReference type="Pfam" id="PF04909"/>
    </source>
</evidence>
<sequence length="404" mass="45003">MPDSRTVDAERFAEGDLIECAPSSERQQVDMLRRREANLRGFLLGETHQDLVRASYQKARSFMKIGRRVAEFDRGFAHGLPSYIIVCILTNNAWERDADLMDTEVVIRDCLGPPARVSRPTWSLPAGSWDTHFHVLGPQNRFPFAANRKYTPPDASFEACRSFHQALGIERGFVVHANTHGFDNTVDLDATARSEGQYLAVVRLDGTATPESCRALHRAGARGVRFAFNPQHGGTLDRAVFDHVLHCIGDLGWFVELHFAGSALPELESWIASIPIPVVIDHFGRIDPRHGLYDPSFEVLVSLAGRDNIWVKISGADRISHQGQPYTDVVPFAHRLVAVAPERLLWGSDWPHTGYFDAGRFPDAGKLLDAFAAFVPEERVRTAILVDNPLRLLGEATIPPLCLD</sequence>
<reference evidence="3" key="1">
    <citation type="submission" date="2019-10" db="EMBL/GenBank/DDBJ databases">
        <title>Complete Genome Sequence of Bradyrhizobium betae type strain PL7HG1T.</title>
        <authorList>
            <person name="Bromfield E.S.P."/>
            <person name="Cloutier S."/>
        </authorList>
    </citation>
    <scope>NUCLEOTIDE SEQUENCE [LARGE SCALE GENOMIC DNA]</scope>
    <source>
        <strain evidence="3">PL7HG1</strain>
        <plasmid evidence="3">pbbpl7hg1</plasmid>
    </source>
</reference>
<dbReference type="PANTHER" id="PTHR35563:SF2">
    <property type="entry name" value="BARREL METAL-DEPENDENT HYDROLASE, PUTATIVE (AFU_ORTHOLOGUE AFUA_1G16240)-RELATED"/>
    <property type="match status" value="1"/>
</dbReference>
<proteinExistence type="predicted"/>
<evidence type="ECO:0000313" key="3">
    <source>
        <dbReference type="Proteomes" id="UP000325641"/>
    </source>
</evidence>
<evidence type="ECO:0000313" key="2">
    <source>
        <dbReference type="EMBL" id="QFI77563.1"/>
    </source>
</evidence>